<protein>
    <submittedName>
        <fullName evidence="2">Uncharacterized protein</fullName>
    </submittedName>
</protein>
<reference evidence="2" key="1">
    <citation type="submission" date="2020-05" db="EMBL/GenBank/DDBJ databases">
        <authorList>
            <person name="Chiriac C."/>
            <person name="Salcher M."/>
            <person name="Ghai R."/>
            <person name="Kavagutti S V."/>
        </authorList>
    </citation>
    <scope>NUCLEOTIDE SEQUENCE</scope>
</reference>
<sequence length="89" mass="9701">MAEITFSILTVATGPLAKTFTVSETDAQRVFAALVAQARPIMEDGVERPAKLGECLTGVVTRFVSSMFDETVAYEKSKSEIQPIKFAEK</sequence>
<accession>A0A6J5Q9J4</accession>
<dbReference type="EMBL" id="LR797150">
    <property type="protein sequence ID" value="CAB4189590.1"/>
    <property type="molecule type" value="Genomic_DNA"/>
</dbReference>
<dbReference type="EMBL" id="LR796939">
    <property type="protein sequence ID" value="CAB4176264.1"/>
    <property type="molecule type" value="Genomic_DNA"/>
</dbReference>
<proteinExistence type="predicted"/>
<evidence type="ECO:0000313" key="3">
    <source>
        <dbReference type="EMBL" id="CAB4189590.1"/>
    </source>
</evidence>
<organism evidence="2">
    <name type="scientific">uncultured Caudovirales phage</name>
    <dbReference type="NCBI Taxonomy" id="2100421"/>
    <lineage>
        <taxon>Viruses</taxon>
        <taxon>Duplodnaviria</taxon>
        <taxon>Heunggongvirae</taxon>
        <taxon>Uroviricota</taxon>
        <taxon>Caudoviricetes</taxon>
        <taxon>Peduoviridae</taxon>
        <taxon>Maltschvirus</taxon>
        <taxon>Maltschvirus maltsch</taxon>
    </lineage>
</organism>
<gene>
    <name evidence="3" type="ORF">UFOVP1204_15</name>
    <name evidence="1" type="ORF">UFOVP473_12</name>
    <name evidence="2" type="ORF">UFOVP983_12</name>
</gene>
<evidence type="ECO:0000313" key="1">
    <source>
        <dbReference type="EMBL" id="CAB4145543.1"/>
    </source>
</evidence>
<name>A0A6J5Q9J4_9CAUD</name>
<dbReference type="EMBL" id="LR796459">
    <property type="protein sequence ID" value="CAB4145543.1"/>
    <property type="molecule type" value="Genomic_DNA"/>
</dbReference>
<evidence type="ECO:0000313" key="2">
    <source>
        <dbReference type="EMBL" id="CAB4176264.1"/>
    </source>
</evidence>